<evidence type="ECO:0000256" key="1">
    <source>
        <dbReference type="SAM" id="MobiDB-lite"/>
    </source>
</evidence>
<comment type="caution">
    <text evidence="3">The sequence shown here is derived from an EMBL/GenBank/DDBJ whole genome shotgun (WGS) entry which is preliminary data.</text>
</comment>
<sequence>MGRVFCRLLNLVLCWWLFGSTNAGRDDNETRPGIFTPPTSKAPPAQARAQYEAELEHLITQDADVAALFPPQDMVQPMEQEDGPPNNQLLALEGSSSASATMATLDAPAHMGTDSAAATGDALAVSIASEDVQVVTQDMLRQLQETGTVEQQAGLAGPRPGLLSCEDTGEWHFLNLYGGLTALVYGGTTPPEVPSARSDSEQATLTEDQAGAPTTLTELQETVPKRRRLPRPLHLRPGGRILAPHSQTYHINQRLINRWQDTHRHNLQHTGQLQNRSNRNIVGVCGHRTPGYADTAPQAGNQRYAFAFTRI</sequence>
<feature type="region of interest" description="Disordered" evidence="1">
    <location>
        <begin position="26"/>
        <end position="48"/>
    </location>
</feature>
<accession>A0A812KT67</accession>
<evidence type="ECO:0000256" key="2">
    <source>
        <dbReference type="SAM" id="SignalP"/>
    </source>
</evidence>
<feature type="signal peptide" evidence="2">
    <location>
        <begin position="1"/>
        <end position="23"/>
    </location>
</feature>
<feature type="compositionally biased region" description="Polar residues" evidence="1">
    <location>
        <begin position="201"/>
        <end position="212"/>
    </location>
</feature>
<proteinExistence type="predicted"/>
<gene>
    <name evidence="3" type="ORF">SNAT2548_LOCUS9691</name>
</gene>
<protein>
    <submittedName>
        <fullName evidence="3">Uncharacterized protein</fullName>
    </submittedName>
</protein>
<feature type="chain" id="PRO_5032552648" evidence="2">
    <location>
        <begin position="24"/>
        <end position="311"/>
    </location>
</feature>
<dbReference type="Proteomes" id="UP000604046">
    <property type="component" value="Unassembled WGS sequence"/>
</dbReference>
<reference evidence="3" key="1">
    <citation type="submission" date="2021-02" db="EMBL/GenBank/DDBJ databases">
        <authorList>
            <person name="Dougan E. K."/>
            <person name="Rhodes N."/>
            <person name="Thang M."/>
            <person name="Chan C."/>
        </authorList>
    </citation>
    <scope>NUCLEOTIDE SEQUENCE</scope>
</reference>
<dbReference type="EMBL" id="CAJNDS010000776">
    <property type="protein sequence ID" value="CAE7233019.1"/>
    <property type="molecule type" value="Genomic_DNA"/>
</dbReference>
<organism evidence="3 4">
    <name type="scientific">Symbiodinium natans</name>
    <dbReference type="NCBI Taxonomy" id="878477"/>
    <lineage>
        <taxon>Eukaryota</taxon>
        <taxon>Sar</taxon>
        <taxon>Alveolata</taxon>
        <taxon>Dinophyceae</taxon>
        <taxon>Suessiales</taxon>
        <taxon>Symbiodiniaceae</taxon>
        <taxon>Symbiodinium</taxon>
    </lineage>
</organism>
<name>A0A812KT67_9DINO</name>
<dbReference type="AlphaFoldDB" id="A0A812KT67"/>
<keyword evidence="2" id="KW-0732">Signal</keyword>
<feature type="region of interest" description="Disordered" evidence="1">
    <location>
        <begin position="190"/>
        <end position="212"/>
    </location>
</feature>
<evidence type="ECO:0000313" key="3">
    <source>
        <dbReference type="EMBL" id="CAE7233019.1"/>
    </source>
</evidence>
<keyword evidence="4" id="KW-1185">Reference proteome</keyword>
<evidence type="ECO:0000313" key="4">
    <source>
        <dbReference type="Proteomes" id="UP000604046"/>
    </source>
</evidence>